<dbReference type="EMBL" id="MN070121">
    <property type="protein sequence ID" value="QEA10388.1"/>
    <property type="molecule type" value="Genomic_DNA"/>
</dbReference>
<evidence type="ECO:0000313" key="1">
    <source>
        <dbReference type="EMBL" id="QEA10388.1"/>
    </source>
</evidence>
<proteinExistence type="predicted"/>
<keyword evidence="2" id="KW-1185">Reference proteome</keyword>
<gene>
    <name evidence="1" type="ORF">CPT_Shemara_059</name>
</gene>
<reference evidence="1 2" key="1">
    <citation type="journal article" date="2020" name="Microbiol. Resour. Announc.">
        <title>Complete Genome Sequence of Salmonella enterica Siphophage Shemara.</title>
        <authorList>
            <person name="Chung M."/>
            <person name="Xie Y."/>
            <person name="Newkirk H."/>
            <person name="Liu M."/>
            <person name="Gill J.J."/>
            <person name="Ramsey J."/>
        </authorList>
    </citation>
    <scope>NUCLEOTIDE SEQUENCE [LARGE SCALE GENOMIC DNA]</scope>
</reference>
<organism evidence="1 2">
    <name type="scientific">Salmonella phage Shemara</name>
    <dbReference type="NCBI Taxonomy" id="2596714"/>
    <lineage>
        <taxon>Viruses</taxon>
        <taxon>Duplodnaviria</taxon>
        <taxon>Heunggongvirae</taxon>
        <taxon>Uroviricota</taxon>
        <taxon>Caudoviricetes</taxon>
        <taxon>Sarkviridae</taxon>
        <taxon>Guernseyvirinae</taxon>
        <taxon>Cornellvirus</taxon>
        <taxon>Cornellvirus shemara</taxon>
    </lineage>
</organism>
<sequence>MGFPHHHPSRRLIHYALCNTATKMDVPTGSAKNYVGCYLQS</sequence>
<accession>A0A5B8RQ98</accession>
<dbReference type="Proteomes" id="UP000321671">
    <property type="component" value="Segment"/>
</dbReference>
<name>A0A5B8RQ98_9CAUD</name>
<protein>
    <submittedName>
        <fullName evidence="1">Uncharacterized protein</fullName>
    </submittedName>
</protein>
<evidence type="ECO:0000313" key="2">
    <source>
        <dbReference type="Proteomes" id="UP000321671"/>
    </source>
</evidence>